<organism evidence="2 3">
    <name type="scientific">Heliomicrobium undosum</name>
    <dbReference type="NCBI Taxonomy" id="121734"/>
    <lineage>
        <taxon>Bacteria</taxon>
        <taxon>Bacillati</taxon>
        <taxon>Bacillota</taxon>
        <taxon>Clostridia</taxon>
        <taxon>Eubacteriales</taxon>
        <taxon>Heliobacteriaceae</taxon>
        <taxon>Heliomicrobium</taxon>
    </lineage>
</organism>
<dbReference type="RefSeq" id="WP_161254535.1">
    <property type="nucleotide sequence ID" value="NZ_WXEY01000002.1"/>
</dbReference>
<reference evidence="2 3" key="1">
    <citation type="submission" date="2020-01" db="EMBL/GenBank/DDBJ databases">
        <title>Whole-genome sequence of Heliobacterium undosum DSM 13378.</title>
        <authorList>
            <person name="Kyndt J.A."/>
            <person name="Meyer T.E."/>
        </authorList>
    </citation>
    <scope>NUCLEOTIDE SEQUENCE [LARGE SCALE GENOMIC DNA]</scope>
    <source>
        <strain evidence="2 3">DSM 13378</strain>
    </source>
</reference>
<feature type="transmembrane region" description="Helical" evidence="1">
    <location>
        <begin position="122"/>
        <end position="140"/>
    </location>
</feature>
<sequence length="170" mass="19682">MGTAVSWVLLILPWFLLIPLNMKRVKRFLSVAFFTTIVDTILFQTAEVLNWWNVSSNVAFLTSVSSFTYGFLPVTTIIVFYFTYPNVWLFFGVNFVIDALQAFIISPYVFMKVGLYQLNSMSNLGLFFLLIGHLPIIFLYQRWYDEFAGEVSYLPKLKLAIAKRLTSNKK</sequence>
<dbReference type="OrthoDB" id="1683771at2"/>
<keyword evidence="3" id="KW-1185">Reference proteome</keyword>
<keyword evidence="1" id="KW-1133">Transmembrane helix</keyword>
<evidence type="ECO:0000256" key="1">
    <source>
        <dbReference type="SAM" id="Phobius"/>
    </source>
</evidence>
<evidence type="ECO:0000313" key="2">
    <source>
        <dbReference type="EMBL" id="MZP28649.1"/>
    </source>
</evidence>
<gene>
    <name evidence="2" type="ORF">GTO91_02805</name>
</gene>
<feature type="transmembrane region" description="Helical" evidence="1">
    <location>
        <begin position="58"/>
        <end position="82"/>
    </location>
</feature>
<proteinExistence type="predicted"/>
<feature type="transmembrane region" description="Helical" evidence="1">
    <location>
        <begin position="89"/>
        <end position="110"/>
    </location>
</feature>
<dbReference type="Proteomes" id="UP000463470">
    <property type="component" value="Unassembled WGS sequence"/>
</dbReference>
<feature type="transmembrane region" description="Helical" evidence="1">
    <location>
        <begin position="29"/>
        <end position="52"/>
    </location>
</feature>
<comment type="caution">
    <text evidence="2">The sequence shown here is derived from an EMBL/GenBank/DDBJ whole genome shotgun (WGS) entry which is preliminary data.</text>
</comment>
<dbReference type="EMBL" id="WXEY01000002">
    <property type="protein sequence ID" value="MZP28649.1"/>
    <property type="molecule type" value="Genomic_DNA"/>
</dbReference>
<keyword evidence="1" id="KW-0812">Transmembrane</keyword>
<protein>
    <submittedName>
        <fullName evidence="2">Uncharacterized protein</fullName>
    </submittedName>
</protein>
<accession>A0A845L130</accession>
<name>A0A845L130_9FIRM</name>
<feature type="transmembrane region" description="Helical" evidence="1">
    <location>
        <begin position="6"/>
        <end position="22"/>
    </location>
</feature>
<keyword evidence="1" id="KW-0472">Membrane</keyword>
<evidence type="ECO:0000313" key="3">
    <source>
        <dbReference type="Proteomes" id="UP000463470"/>
    </source>
</evidence>
<dbReference type="AlphaFoldDB" id="A0A845L130"/>